<keyword evidence="2" id="KW-0472">Membrane</keyword>
<dbReference type="Pfam" id="PF00487">
    <property type="entry name" value="FA_desaturase"/>
    <property type="match status" value="1"/>
</dbReference>
<dbReference type="GO" id="GO:0042284">
    <property type="term" value="F:sphingolipid delta-4 desaturase activity"/>
    <property type="evidence" value="ECO:0007669"/>
    <property type="project" value="TreeGrafter"/>
</dbReference>
<feature type="transmembrane region" description="Helical" evidence="2">
    <location>
        <begin position="45"/>
        <end position="65"/>
    </location>
</feature>
<evidence type="ECO:0000256" key="2">
    <source>
        <dbReference type="SAM" id="Phobius"/>
    </source>
</evidence>
<dbReference type="InterPro" id="IPR005804">
    <property type="entry name" value="FA_desaturase_dom"/>
</dbReference>
<dbReference type="PANTHER" id="PTHR12879">
    <property type="entry name" value="SPHINGOLIPID DELTA 4 DESATURASE/C-4 HYDROXYLASE PROTEIN DES2"/>
    <property type="match status" value="1"/>
</dbReference>
<dbReference type="AlphaFoldDB" id="L7VTR2"/>
<feature type="transmembrane region" description="Helical" evidence="2">
    <location>
        <begin position="216"/>
        <end position="237"/>
    </location>
</feature>
<feature type="domain" description="Fatty acid desaturase" evidence="3">
    <location>
        <begin position="70"/>
        <end position="305"/>
    </location>
</feature>
<feature type="compositionally biased region" description="Basic and acidic residues" evidence="1">
    <location>
        <begin position="332"/>
        <end position="346"/>
    </location>
</feature>
<dbReference type="PANTHER" id="PTHR12879:SF8">
    <property type="entry name" value="SPHINGOLIPID DELTA(4)-DESATURASE DES1"/>
    <property type="match status" value="1"/>
</dbReference>
<protein>
    <submittedName>
        <fullName evidence="4">Fatty acid desaturase</fullName>
    </submittedName>
</protein>
<keyword evidence="2" id="KW-0812">Transmembrane</keyword>
<keyword evidence="2" id="KW-1133">Transmembrane helix</keyword>
<feature type="transmembrane region" description="Helical" evidence="2">
    <location>
        <begin position="192"/>
        <end position="210"/>
    </location>
</feature>
<reference evidence="4" key="1">
    <citation type="submission" date="2012-09" db="EMBL/GenBank/DDBJ databases">
        <title>Metagenomic Characterization of a Microbial Community in Wastewater Detects High Levels of Antibiotic Resistance.</title>
        <authorList>
            <person name="Abrams M."/>
            <person name="Caldwell A."/>
            <person name="Vandaei E."/>
            <person name="Lee W."/>
            <person name="Perrott J."/>
            <person name="Khan S.Y."/>
            <person name="Ta J."/>
            <person name="Romero D."/>
            <person name="Nguyen V."/>
            <person name="Pourmand N."/>
            <person name="Ouverney C.C."/>
        </authorList>
    </citation>
    <scope>NUCLEOTIDE SEQUENCE</scope>
</reference>
<dbReference type="GO" id="GO:0016020">
    <property type="term" value="C:membrane"/>
    <property type="evidence" value="ECO:0007669"/>
    <property type="project" value="GOC"/>
</dbReference>
<dbReference type="GO" id="GO:0046513">
    <property type="term" value="P:ceramide biosynthetic process"/>
    <property type="evidence" value="ECO:0007669"/>
    <property type="project" value="TreeGrafter"/>
</dbReference>
<feature type="transmembrane region" description="Helical" evidence="2">
    <location>
        <begin position="71"/>
        <end position="90"/>
    </location>
</feature>
<sequence length="362" mass="39256">MNENLTRPTGSTSERPRRAPNDVDPTLREVIAHERLTRASAVATCVRLGLILGGAALASVGALVVGGPVTWMVAVAACTSALVSAPFAIHEALHGSLFNRRWLNDAVGTALGAVTFVHYAPYRTYHLEHHRRTHEQGDPEPIVVLRSRTAQVSGVVAAMPLFSLQLTWHMLRACTGRPVPWYSRTRRPGLDLAALIGGLGVLSVAVWTAASGHWGPVLGLWVLPLTLAMAIGGVFALPEHYGCSYGPASPFATSRTTYTTVPLRFLVWNGNYHTAHHLVPSVTAPHLPRLHELIRDRYEHTSPGYLAYHRSLWRELAAGSHSAPPPWAGEKQVIDLRDGTNRDDGAKQVTQDSAPVPGSARR</sequence>
<feature type="region of interest" description="Disordered" evidence="1">
    <location>
        <begin position="319"/>
        <end position="362"/>
    </location>
</feature>
<evidence type="ECO:0000259" key="3">
    <source>
        <dbReference type="Pfam" id="PF00487"/>
    </source>
</evidence>
<feature type="region of interest" description="Disordered" evidence="1">
    <location>
        <begin position="1"/>
        <end position="24"/>
    </location>
</feature>
<organism evidence="4">
    <name type="scientific">uncultured bacterium A1Q1_fos_862</name>
    <dbReference type="NCBI Taxonomy" id="1256590"/>
    <lineage>
        <taxon>Bacteria</taxon>
        <taxon>environmental samples</taxon>
    </lineage>
</organism>
<evidence type="ECO:0000256" key="1">
    <source>
        <dbReference type="SAM" id="MobiDB-lite"/>
    </source>
</evidence>
<feature type="compositionally biased region" description="Polar residues" evidence="1">
    <location>
        <begin position="1"/>
        <end position="13"/>
    </location>
</feature>
<name>L7VTR2_9BACT</name>
<accession>L7VTR2</accession>
<proteinExistence type="predicted"/>
<dbReference type="EMBL" id="JX649905">
    <property type="protein sequence ID" value="AGC72547.1"/>
    <property type="molecule type" value="Genomic_DNA"/>
</dbReference>
<evidence type="ECO:0000313" key="4">
    <source>
        <dbReference type="EMBL" id="AGC72547.1"/>
    </source>
</evidence>
<feature type="compositionally biased region" description="Basic and acidic residues" evidence="1">
    <location>
        <begin position="14"/>
        <end position="24"/>
    </location>
</feature>